<dbReference type="NCBIfam" id="NF041659">
    <property type="entry name" value="Papain_Inhib"/>
    <property type="match status" value="1"/>
</dbReference>
<evidence type="ECO:0000259" key="3">
    <source>
        <dbReference type="Pfam" id="PF03330"/>
    </source>
</evidence>
<keyword evidence="5" id="KW-1185">Reference proteome</keyword>
<dbReference type="InterPro" id="IPR048197">
    <property type="entry name" value="Papain_inhib"/>
</dbReference>
<feature type="chain" id="PRO_5045553318" evidence="2">
    <location>
        <begin position="28"/>
        <end position="135"/>
    </location>
</feature>
<sequence>MPRLRRYAAVLAIAVAFVAATASPASASIPIGQPINGISTWYNDAGYGACGTQLNAATDWLVAAPYAYWTTANPNNDPICNLSIEVTYQGNTIRVPVRDKCPSCDASHIDLSAPAFGSLANRDIGVIQVTWKFVN</sequence>
<dbReference type="Pfam" id="PF03330">
    <property type="entry name" value="DPBB_1"/>
    <property type="match status" value="1"/>
</dbReference>
<dbReference type="SUPFAM" id="SSF50685">
    <property type="entry name" value="Barwin-like endoglucanases"/>
    <property type="match status" value="1"/>
</dbReference>
<keyword evidence="1 2" id="KW-0732">Signal</keyword>
<evidence type="ECO:0000313" key="4">
    <source>
        <dbReference type="EMBL" id="GAA1715340.1"/>
    </source>
</evidence>
<dbReference type="PANTHER" id="PTHR31836:SF28">
    <property type="entry name" value="SRCR DOMAIN-CONTAINING PROTEIN-RELATED"/>
    <property type="match status" value="1"/>
</dbReference>
<organism evidence="4 5">
    <name type="scientific">Fodinicola feengrottensis</name>
    <dbReference type="NCBI Taxonomy" id="435914"/>
    <lineage>
        <taxon>Bacteria</taxon>
        <taxon>Bacillati</taxon>
        <taxon>Actinomycetota</taxon>
        <taxon>Actinomycetes</taxon>
        <taxon>Mycobacteriales</taxon>
        <taxon>Fodinicola</taxon>
    </lineage>
</organism>
<protein>
    <submittedName>
        <fullName evidence="4">RlpA-like double-psi beta-barrel domain-containing protein</fullName>
    </submittedName>
</protein>
<proteinExistence type="predicted"/>
<accession>A0ABN2J051</accession>
<evidence type="ECO:0000256" key="1">
    <source>
        <dbReference type="ARBA" id="ARBA00022729"/>
    </source>
</evidence>
<feature type="domain" description="RlpA-like protein double-psi beta-barrel" evidence="3">
    <location>
        <begin position="36"/>
        <end position="130"/>
    </location>
</feature>
<reference evidence="4 5" key="1">
    <citation type="journal article" date="2019" name="Int. J. Syst. Evol. Microbiol.">
        <title>The Global Catalogue of Microorganisms (GCM) 10K type strain sequencing project: providing services to taxonomists for standard genome sequencing and annotation.</title>
        <authorList>
            <consortium name="The Broad Institute Genomics Platform"/>
            <consortium name="The Broad Institute Genome Sequencing Center for Infectious Disease"/>
            <person name="Wu L."/>
            <person name="Ma J."/>
        </authorList>
    </citation>
    <scope>NUCLEOTIDE SEQUENCE [LARGE SCALE GENOMIC DNA]</scope>
    <source>
        <strain evidence="4 5">JCM 14718</strain>
    </source>
</reference>
<dbReference type="CDD" id="cd22273">
    <property type="entry name" value="DPBB_SPI-like"/>
    <property type="match status" value="1"/>
</dbReference>
<dbReference type="InterPro" id="IPR051477">
    <property type="entry name" value="Expansin_CellWall"/>
</dbReference>
<dbReference type="Proteomes" id="UP001500618">
    <property type="component" value="Unassembled WGS sequence"/>
</dbReference>
<gene>
    <name evidence="4" type="ORF">GCM10009765_75220</name>
</gene>
<dbReference type="InterPro" id="IPR036908">
    <property type="entry name" value="RlpA-like_sf"/>
</dbReference>
<dbReference type="RefSeq" id="WP_163568505.1">
    <property type="nucleotide sequence ID" value="NZ_BAAANY010000040.1"/>
</dbReference>
<dbReference type="Gene3D" id="2.40.40.10">
    <property type="entry name" value="RlpA-like domain"/>
    <property type="match status" value="1"/>
</dbReference>
<name>A0ABN2J051_9ACTN</name>
<dbReference type="PANTHER" id="PTHR31836">
    <property type="match status" value="1"/>
</dbReference>
<comment type="caution">
    <text evidence="4">The sequence shown here is derived from an EMBL/GenBank/DDBJ whole genome shotgun (WGS) entry which is preliminary data.</text>
</comment>
<dbReference type="EMBL" id="BAAANY010000040">
    <property type="protein sequence ID" value="GAA1715340.1"/>
    <property type="molecule type" value="Genomic_DNA"/>
</dbReference>
<feature type="signal peptide" evidence="2">
    <location>
        <begin position="1"/>
        <end position="27"/>
    </location>
</feature>
<evidence type="ECO:0000313" key="5">
    <source>
        <dbReference type="Proteomes" id="UP001500618"/>
    </source>
</evidence>
<evidence type="ECO:0000256" key="2">
    <source>
        <dbReference type="SAM" id="SignalP"/>
    </source>
</evidence>
<dbReference type="InterPro" id="IPR009009">
    <property type="entry name" value="RlpA-like_DPBB"/>
</dbReference>